<evidence type="ECO:0000313" key="1">
    <source>
        <dbReference type="EnsemblPlants" id="HORVU.MOREX.r3.7HG0638480.1.CDS1"/>
    </source>
</evidence>
<dbReference type="PANTHER" id="PTHR33116">
    <property type="entry name" value="REVERSE TRANSCRIPTASE ZINC-BINDING DOMAIN-CONTAINING PROTEIN-RELATED-RELATED"/>
    <property type="match status" value="1"/>
</dbReference>
<name>A0A8I6YHT0_HORVV</name>
<dbReference type="Proteomes" id="UP000011116">
    <property type="component" value="Chromosome 7H"/>
</dbReference>
<evidence type="ECO:0000313" key="2">
    <source>
        <dbReference type="Proteomes" id="UP000011116"/>
    </source>
</evidence>
<proteinExistence type="predicted"/>
<reference evidence="2" key="1">
    <citation type="journal article" date="2012" name="Nature">
        <title>A physical, genetic and functional sequence assembly of the barley genome.</title>
        <authorList>
            <consortium name="The International Barley Genome Sequencing Consortium"/>
            <person name="Mayer K.F."/>
            <person name="Waugh R."/>
            <person name="Brown J.W."/>
            <person name="Schulman A."/>
            <person name="Langridge P."/>
            <person name="Platzer M."/>
            <person name="Fincher G.B."/>
            <person name="Muehlbauer G.J."/>
            <person name="Sato K."/>
            <person name="Close T.J."/>
            <person name="Wise R.P."/>
            <person name="Stein N."/>
        </authorList>
    </citation>
    <scope>NUCLEOTIDE SEQUENCE [LARGE SCALE GENOMIC DNA]</scope>
    <source>
        <strain evidence="2">cv. Morex</strain>
    </source>
</reference>
<reference evidence="1" key="3">
    <citation type="submission" date="2022-01" db="UniProtKB">
        <authorList>
            <consortium name="EnsemblPlants"/>
        </authorList>
    </citation>
    <scope>IDENTIFICATION</scope>
    <source>
        <strain evidence="1">subsp. vulgare</strain>
    </source>
</reference>
<dbReference type="Gramene" id="HORVU.MOREX.r3.7HG0638480.1">
    <property type="protein sequence ID" value="HORVU.MOREX.r3.7HG0638480.1.CDS1"/>
    <property type="gene ID" value="HORVU.MOREX.r3.7HG0638480"/>
</dbReference>
<dbReference type="EnsemblPlants" id="HORVU.MOREX.r3.7HG0638480.1">
    <property type="protein sequence ID" value="HORVU.MOREX.r3.7HG0638480.1.CDS1"/>
    <property type="gene ID" value="HORVU.MOREX.r3.7HG0638480"/>
</dbReference>
<sequence length="133" mass="16032">MFLLSFFEIPVGVRKRLDYYRSRFFWQNDENKKKYRLARWDMICRPKDQGGLGIENLEVKNKCLLSKWLYRISTETEGMWIQILRNKYLTSRTLAQATIRPNDSPFWKGLMRIKSNFFQMVKFVVGDGTLTRF</sequence>
<dbReference type="PANTHER" id="PTHR33116:SF87">
    <property type="entry name" value="OS01G0158850 PROTEIN"/>
    <property type="match status" value="1"/>
</dbReference>
<keyword evidence="2" id="KW-1185">Reference proteome</keyword>
<protein>
    <submittedName>
        <fullName evidence="1">Uncharacterized protein</fullName>
    </submittedName>
</protein>
<organism evidence="1 2">
    <name type="scientific">Hordeum vulgare subsp. vulgare</name>
    <name type="common">Domesticated barley</name>
    <dbReference type="NCBI Taxonomy" id="112509"/>
    <lineage>
        <taxon>Eukaryota</taxon>
        <taxon>Viridiplantae</taxon>
        <taxon>Streptophyta</taxon>
        <taxon>Embryophyta</taxon>
        <taxon>Tracheophyta</taxon>
        <taxon>Spermatophyta</taxon>
        <taxon>Magnoliopsida</taxon>
        <taxon>Liliopsida</taxon>
        <taxon>Poales</taxon>
        <taxon>Poaceae</taxon>
        <taxon>BOP clade</taxon>
        <taxon>Pooideae</taxon>
        <taxon>Triticodae</taxon>
        <taxon>Triticeae</taxon>
        <taxon>Hordeinae</taxon>
        <taxon>Hordeum</taxon>
    </lineage>
</organism>
<reference evidence="1" key="2">
    <citation type="submission" date="2020-10" db="EMBL/GenBank/DDBJ databases">
        <authorList>
            <person name="Scholz U."/>
            <person name="Mascher M."/>
            <person name="Fiebig A."/>
        </authorList>
    </citation>
    <scope>NUCLEOTIDE SEQUENCE [LARGE SCALE GENOMIC DNA]</scope>
    <source>
        <strain evidence="1">cv. Morex</strain>
    </source>
</reference>
<accession>A0A8I6YHT0</accession>
<dbReference type="AlphaFoldDB" id="A0A8I6YHT0"/>